<dbReference type="Proteomes" id="UP000727407">
    <property type="component" value="Unassembled WGS sequence"/>
</dbReference>
<dbReference type="GO" id="GO:0006355">
    <property type="term" value="P:regulation of DNA-templated transcription"/>
    <property type="evidence" value="ECO:0007669"/>
    <property type="project" value="TreeGrafter"/>
</dbReference>
<dbReference type="InterPro" id="IPR052296">
    <property type="entry name" value="TR-Histone_Methyltrans"/>
</dbReference>
<feature type="domain" description="C2H2-type" evidence="5">
    <location>
        <begin position="428"/>
        <end position="455"/>
    </location>
</feature>
<keyword evidence="8" id="KW-1185">Reference proteome</keyword>
<dbReference type="GO" id="GO:0008270">
    <property type="term" value="F:zinc ion binding"/>
    <property type="evidence" value="ECO:0007669"/>
    <property type="project" value="UniProtKB-KW"/>
</dbReference>
<protein>
    <submittedName>
        <fullName evidence="7">PR domain zinc finger protein 8-like</fullName>
    </submittedName>
</protein>
<dbReference type="GO" id="GO:0014003">
    <property type="term" value="P:oligodendrocyte development"/>
    <property type="evidence" value="ECO:0007669"/>
    <property type="project" value="TreeGrafter"/>
</dbReference>
<dbReference type="Pfam" id="PF21549">
    <property type="entry name" value="PRDM2_PR"/>
    <property type="match status" value="1"/>
</dbReference>
<dbReference type="PROSITE" id="PS50157">
    <property type="entry name" value="ZINC_FINGER_C2H2_2"/>
    <property type="match status" value="3"/>
</dbReference>
<dbReference type="PROSITE" id="PS00028">
    <property type="entry name" value="ZINC_FINGER_C2H2_1"/>
    <property type="match status" value="2"/>
</dbReference>
<evidence type="ECO:0000313" key="8">
    <source>
        <dbReference type="Proteomes" id="UP000727407"/>
    </source>
</evidence>
<sequence>MEHNLIPRSLWTNDSKFLHHHVPDFFTSVQVTQDIPAGVYFGPCVLHNTFYDTIAFIALKSFDRGGKSYVFRVDPDALKSSPLVVPWLRLVQAALDAEEQNTEAYLRGGQLYFRTIRDISQGEELLVWYDEELSHLLGFSDIKTRALTDGYSCGKCGQAFKHENPFLAHCRFLCAQVDSEQKATEPRRQRSVTDFHNIARDMEHKKSSEDRKRRHDETLSPRCRKPVLLEKKNMANHNNMTHVHKDHLHDNDFTTKGSPNSKLKSTKSSAFAEIKNTKSEQQTKSEDITRGNPCVSALQLDGEAASGPQSDSSAFLLWSAHAHAEQKSAFCKPSKLISEDQQHQRHVAPLDDVSEHAALGYRNMLSSHLFQGDLSSTQTVSPAPLSAAAPFHYAPELWCRSISGPLQPTASLTVLPPTLSSLGVTVQNWCAKCNLSFRMTSDLVFHMRSHHKKEFAAEAQGRRRREEKLTCPICHEYFRERHHLSRHMTSHN</sequence>
<dbReference type="Gene3D" id="3.30.160.60">
    <property type="entry name" value="Classic Zinc Finger"/>
    <property type="match status" value="1"/>
</dbReference>
<dbReference type="InterPro" id="IPR036236">
    <property type="entry name" value="Znf_C2H2_sf"/>
</dbReference>
<dbReference type="InterPro" id="IPR044402">
    <property type="entry name" value="PRDM8-like_PR/SET"/>
</dbReference>
<dbReference type="EMBL" id="QNUK01000001">
    <property type="protein sequence ID" value="KAF5910211.1"/>
    <property type="molecule type" value="Genomic_DNA"/>
</dbReference>
<evidence type="ECO:0000256" key="4">
    <source>
        <dbReference type="SAM" id="MobiDB-lite"/>
    </source>
</evidence>
<keyword evidence="3" id="KW-0863">Zinc-finger</keyword>
<feature type="domain" description="SET" evidence="6">
    <location>
        <begin position="27"/>
        <end position="130"/>
    </location>
</feature>
<comment type="caution">
    <text evidence="7">The sequence shown here is derived from an EMBL/GenBank/DDBJ whole genome shotgun (WGS) entry which is preliminary data.</text>
</comment>
<keyword evidence="3" id="KW-0862">Zinc</keyword>
<dbReference type="SUPFAM" id="SSF57667">
    <property type="entry name" value="beta-beta-alpha zinc fingers"/>
    <property type="match status" value="1"/>
</dbReference>
<proteinExistence type="predicted"/>
<name>A0A8J5CGE1_CLAMG</name>
<dbReference type="AlphaFoldDB" id="A0A8J5CGE1"/>
<dbReference type="CDD" id="cd19192">
    <property type="entry name" value="PR-SET_PRDM8"/>
    <property type="match status" value="1"/>
</dbReference>
<dbReference type="InterPro" id="IPR001214">
    <property type="entry name" value="SET_dom"/>
</dbReference>
<dbReference type="PROSITE" id="PS50280">
    <property type="entry name" value="SET"/>
    <property type="match status" value="1"/>
</dbReference>
<comment type="subcellular location">
    <subcellularLocation>
        <location evidence="1">Nucleus</location>
    </subcellularLocation>
</comment>
<dbReference type="SUPFAM" id="SSF82199">
    <property type="entry name" value="SET domain"/>
    <property type="match status" value="1"/>
</dbReference>
<evidence type="ECO:0000259" key="6">
    <source>
        <dbReference type="PROSITE" id="PS50280"/>
    </source>
</evidence>
<accession>A0A8J5CGE1</accession>
<keyword evidence="2" id="KW-0539">Nucleus</keyword>
<dbReference type="PANTHER" id="PTHR16516:SF5">
    <property type="entry name" value="ZINC FINGER PROTEIN 488"/>
    <property type="match status" value="1"/>
</dbReference>
<dbReference type="SMART" id="SM00355">
    <property type="entry name" value="ZnF_C2H2"/>
    <property type="match status" value="3"/>
</dbReference>
<evidence type="ECO:0000256" key="2">
    <source>
        <dbReference type="ARBA" id="ARBA00023242"/>
    </source>
</evidence>
<dbReference type="InterPro" id="IPR046341">
    <property type="entry name" value="SET_dom_sf"/>
</dbReference>
<gene>
    <name evidence="7" type="primary">znf488</name>
    <name evidence="7" type="ORF">DAT39_000351</name>
</gene>
<organism evidence="7 8">
    <name type="scientific">Clarias magur</name>
    <name type="common">Asian catfish</name>
    <name type="synonym">Macropteronotus magur</name>
    <dbReference type="NCBI Taxonomy" id="1594786"/>
    <lineage>
        <taxon>Eukaryota</taxon>
        <taxon>Metazoa</taxon>
        <taxon>Chordata</taxon>
        <taxon>Craniata</taxon>
        <taxon>Vertebrata</taxon>
        <taxon>Euteleostomi</taxon>
        <taxon>Actinopterygii</taxon>
        <taxon>Neopterygii</taxon>
        <taxon>Teleostei</taxon>
        <taxon>Ostariophysi</taxon>
        <taxon>Siluriformes</taxon>
        <taxon>Clariidae</taxon>
        <taxon>Clarias</taxon>
    </lineage>
</organism>
<evidence type="ECO:0000256" key="3">
    <source>
        <dbReference type="PROSITE-ProRule" id="PRU00042"/>
    </source>
</evidence>
<evidence type="ECO:0000313" key="7">
    <source>
        <dbReference type="EMBL" id="KAF5910211.1"/>
    </source>
</evidence>
<feature type="domain" description="C2H2-type" evidence="5">
    <location>
        <begin position="151"/>
        <end position="183"/>
    </location>
</feature>
<dbReference type="PANTHER" id="PTHR16516">
    <property type="entry name" value="AGAP007109-PA"/>
    <property type="match status" value="1"/>
</dbReference>
<dbReference type="GO" id="GO:0005634">
    <property type="term" value="C:nucleus"/>
    <property type="evidence" value="ECO:0007669"/>
    <property type="project" value="UniProtKB-SubCell"/>
</dbReference>
<dbReference type="OrthoDB" id="5814089at2759"/>
<feature type="compositionally biased region" description="Polar residues" evidence="4">
    <location>
        <begin position="254"/>
        <end position="269"/>
    </location>
</feature>
<feature type="domain" description="C2H2-type" evidence="5">
    <location>
        <begin position="469"/>
        <end position="492"/>
    </location>
</feature>
<dbReference type="InterPro" id="IPR013087">
    <property type="entry name" value="Znf_C2H2_type"/>
</dbReference>
<evidence type="ECO:0000259" key="5">
    <source>
        <dbReference type="PROSITE" id="PS50157"/>
    </source>
</evidence>
<dbReference type="Gene3D" id="2.170.270.10">
    <property type="entry name" value="SET domain"/>
    <property type="match status" value="1"/>
</dbReference>
<reference evidence="7" key="1">
    <citation type="submission" date="2020-07" db="EMBL/GenBank/DDBJ databases">
        <title>Clarias magur genome sequencing, assembly and annotation.</title>
        <authorList>
            <person name="Kushwaha B."/>
            <person name="Kumar R."/>
            <person name="Das P."/>
            <person name="Joshi C.G."/>
            <person name="Kumar D."/>
            <person name="Nagpure N.S."/>
            <person name="Pandey M."/>
            <person name="Agarwal S."/>
            <person name="Srivastava S."/>
            <person name="Singh M."/>
            <person name="Sahoo L."/>
            <person name="Jayasankar P."/>
            <person name="Meher P.K."/>
            <person name="Koringa P.G."/>
            <person name="Iquebal M.A."/>
            <person name="Das S.P."/>
            <person name="Bit A."/>
            <person name="Patnaik S."/>
            <person name="Patel N."/>
            <person name="Shah T.M."/>
            <person name="Hinsu A."/>
            <person name="Jena J.K."/>
        </authorList>
    </citation>
    <scope>NUCLEOTIDE SEQUENCE</scope>
    <source>
        <strain evidence="7">CIFAMagur01</strain>
        <tissue evidence="7">Testis</tissue>
    </source>
</reference>
<keyword evidence="3" id="KW-0479">Metal-binding</keyword>
<feature type="region of interest" description="Disordered" evidence="4">
    <location>
        <begin position="183"/>
        <end position="219"/>
    </location>
</feature>
<feature type="region of interest" description="Disordered" evidence="4">
    <location>
        <begin position="248"/>
        <end position="269"/>
    </location>
</feature>
<evidence type="ECO:0000256" key="1">
    <source>
        <dbReference type="ARBA" id="ARBA00004123"/>
    </source>
</evidence>